<sequence length="112" mass="12912">MRFCPKGIPRHAKSDTADEVTTSQVTFQQTSEETPTPSSSSKTESDSDIEVNAFLEKFYSKAKYDKWDWYKNRIIRSEKVLDIASCSEYGLVEFLNDRKLLKSVTEKDSLMK</sequence>
<evidence type="ECO:0000256" key="1">
    <source>
        <dbReference type="SAM" id="MobiDB-lite"/>
    </source>
</evidence>
<keyword evidence="3" id="KW-1185">Reference proteome</keyword>
<dbReference type="Proteomes" id="UP001291623">
    <property type="component" value="Unassembled WGS sequence"/>
</dbReference>
<accession>A0AAE1QY72</accession>
<dbReference type="AlphaFoldDB" id="A0AAE1QY72"/>
<comment type="caution">
    <text evidence="2">The sequence shown here is derived from an EMBL/GenBank/DDBJ whole genome shotgun (WGS) entry which is preliminary data.</text>
</comment>
<dbReference type="EMBL" id="JAVYJV010000022">
    <property type="protein sequence ID" value="KAK4341373.1"/>
    <property type="molecule type" value="Genomic_DNA"/>
</dbReference>
<feature type="compositionally biased region" description="Low complexity" evidence="1">
    <location>
        <begin position="19"/>
        <end position="42"/>
    </location>
</feature>
<protein>
    <submittedName>
        <fullName evidence="2">Uncharacterized protein</fullName>
    </submittedName>
</protein>
<feature type="region of interest" description="Disordered" evidence="1">
    <location>
        <begin position="1"/>
        <end position="47"/>
    </location>
</feature>
<organism evidence="2 3">
    <name type="scientific">Anisodus tanguticus</name>
    <dbReference type="NCBI Taxonomy" id="243964"/>
    <lineage>
        <taxon>Eukaryota</taxon>
        <taxon>Viridiplantae</taxon>
        <taxon>Streptophyta</taxon>
        <taxon>Embryophyta</taxon>
        <taxon>Tracheophyta</taxon>
        <taxon>Spermatophyta</taxon>
        <taxon>Magnoliopsida</taxon>
        <taxon>eudicotyledons</taxon>
        <taxon>Gunneridae</taxon>
        <taxon>Pentapetalae</taxon>
        <taxon>asterids</taxon>
        <taxon>lamiids</taxon>
        <taxon>Solanales</taxon>
        <taxon>Solanaceae</taxon>
        <taxon>Solanoideae</taxon>
        <taxon>Hyoscyameae</taxon>
        <taxon>Anisodus</taxon>
    </lineage>
</organism>
<name>A0AAE1QY72_9SOLA</name>
<reference evidence="2" key="1">
    <citation type="submission" date="2023-12" db="EMBL/GenBank/DDBJ databases">
        <title>Genome assembly of Anisodus tanguticus.</title>
        <authorList>
            <person name="Wang Y.-J."/>
        </authorList>
    </citation>
    <scope>NUCLEOTIDE SEQUENCE</scope>
    <source>
        <strain evidence="2">KB-2021</strain>
        <tissue evidence="2">Leaf</tissue>
    </source>
</reference>
<gene>
    <name evidence="2" type="ORF">RND71_039874</name>
</gene>
<evidence type="ECO:0000313" key="2">
    <source>
        <dbReference type="EMBL" id="KAK4341373.1"/>
    </source>
</evidence>
<proteinExistence type="predicted"/>
<evidence type="ECO:0000313" key="3">
    <source>
        <dbReference type="Proteomes" id="UP001291623"/>
    </source>
</evidence>